<accession>A0A6G0S159</accession>
<dbReference type="EMBL" id="QXFY01000357">
    <property type="protein sequence ID" value="KAE9346813.1"/>
    <property type="molecule type" value="Genomic_DNA"/>
</dbReference>
<dbReference type="Proteomes" id="UP000486351">
    <property type="component" value="Unassembled WGS sequence"/>
</dbReference>
<evidence type="ECO:0000313" key="2">
    <source>
        <dbReference type="EMBL" id="KAE9346813.1"/>
    </source>
</evidence>
<sequence length="192" mass="20647">MAAQGDKLLEMALPCFLMDRKLIKPKVGDLLGDFKVPSSCTGDATISNLGRYIYKTKHTLEARLRGRRRTRGKMGQAADDAPRAVPPFPPVNCVCNTGPYLDARTSALALPHSETPSQPVAHGVVAASARSQDSQRRVGSQKKANTGEASIATKQPSFAWTTAAADALLRSRFDTLMHRFQGARSAKQLAAA</sequence>
<comment type="caution">
    <text evidence="2">The sequence shown here is derived from an EMBL/GenBank/DDBJ whole genome shotgun (WGS) entry which is preliminary data.</text>
</comment>
<feature type="region of interest" description="Disordered" evidence="1">
    <location>
        <begin position="112"/>
        <end position="150"/>
    </location>
</feature>
<protein>
    <submittedName>
        <fullName evidence="2">Uncharacterized protein</fullName>
    </submittedName>
</protein>
<dbReference type="AlphaFoldDB" id="A0A6G0S159"/>
<name>A0A6G0S159_9STRA</name>
<reference evidence="2 3" key="1">
    <citation type="submission" date="2018-09" db="EMBL/GenBank/DDBJ databases">
        <title>Genomic investigation of the strawberry pathogen Phytophthora fragariae indicates pathogenicity is determined by transcriptional variation in three key races.</title>
        <authorList>
            <person name="Adams T.M."/>
            <person name="Armitage A.D."/>
            <person name="Sobczyk M.K."/>
            <person name="Bates H.J."/>
            <person name="Dunwell J.M."/>
            <person name="Nellist C.F."/>
            <person name="Harrison R.J."/>
        </authorList>
    </citation>
    <scope>NUCLEOTIDE SEQUENCE [LARGE SCALE GENOMIC DNA]</scope>
    <source>
        <strain evidence="2 3">NOV-77</strain>
    </source>
</reference>
<organism evidence="2 3">
    <name type="scientific">Phytophthora fragariae</name>
    <dbReference type="NCBI Taxonomy" id="53985"/>
    <lineage>
        <taxon>Eukaryota</taxon>
        <taxon>Sar</taxon>
        <taxon>Stramenopiles</taxon>
        <taxon>Oomycota</taxon>
        <taxon>Peronosporomycetes</taxon>
        <taxon>Peronosporales</taxon>
        <taxon>Peronosporaceae</taxon>
        <taxon>Phytophthora</taxon>
    </lineage>
</organism>
<evidence type="ECO:0000256" key="1">
    <source>
        <dbReference type="SAM" id="MobiDB-lite"/>
    </source>
</evidence>
<gene>
    <name evidence="2" type="ORF">PF008_g8096</name>
</gene>
<evidence type="ECO:0000313" key="3">
    <source>
        <dbReference type="Proteomes" id="UP000486351"/>
    </source>
</evidence>
<proteinExistence type="predicted"/>